<dbReference type="PANTHER" id="PTHR37685">
    <property type="entry name" value="GEO11136P1-RELATED"/>
    <property type="match status" value="1"/>
</dbReference>
<protein>
    <submittedName>
        <fullName evidence="2">Uncharacterized protein</fullName>
    </submittedName>
</protein>
<feature type="signal peptide" evidence="1">
    <location>
        <begin position="1"/>
        <end position="19"/>
    </location>
</feature>
<dbReference type="InterPro" id="IPR031734">
    <property type="entry name" value="MBF2"/>
</dbReference>
<evidence type="ECO:0000313" key="2">
    <source>
        <dbReference type="EMBL" id="KAL3396689.1"/>
    </source>
</evidence>
<sequence length="425" mass="46915">MMVNSLWFLLVAIIVSVNSQSHHFEDGKRLPGDKLLQSEYIYKHGSTFDIVAPMFEKKFVLTQPGFVITQILAKDRKINGKGAYVTKISGGGGKNFVMLTFKAQRGHGIKFDVSIFGRPKQNFIFGKRQNGDNLIVKKAFYKKPVANSVLIDREEINIGPNMEITQIKVLDRYNTGKNAQVRLVSGGVKYNHSTLNFESIIGKGINYNIEVYGKALPKPPSISHNLIVGERSEGDVLAISENVDHPAIVGGSLNFSRPFKVGEGYVITKIEALDSKTDGTGAYPRVQSGGLKQNSIDLRFKSKRGQGVYFTVRIYAKHRPTPTTTPLPVTLPREFQIGTRQTGDFMVYDVKVINATSEVKQVYAVGSTNMITYIKAVNQNLNSSNVVVSIISGGLGGSEVVLNFENLFEFGISYAVQIFALPKVH</sequence>
<evidence type="ECO:0000256" key="1">
    <source>
        <dbReference type="SAM" id="SignalP"/>
    </source>
</evidence>
<feature type="chain" id="PRO_5044744127" evidence="1">
    <location>
        <begin position="20"/>
        <end position="425"/>
    </location>
</feature>
<dbReference type="PANTHER" id="PTHR37685:SF1">
    <property type="entry name" value="GEO11136P1-RELATED"/>
    <property type="match status" value="1"/>
</dbReference>
<dbReference type="Pfam" id="PF15868">
    <property type="entry name" value="MBF2"/>
    <property type="match status" value="4"/>
</dbReference>
<dbReference type="AlphaFoldDB" id="A0ABD2WVT2"/>
<keyword evidence="1" id="KW-0732">Signal</keyword>
<proteinExistence type="predicted"/>
<dbReference type="EMBL" id="JBJJXI010000069">
    <property type="protein sequence ID" value="KAL3396689.1"/>
    <property type="molecule type" value="Genomic_DNA"/>
</dbReference>
<keyword evidence="3" id="KW-1185">Reference proteome</keyword>
<name>A0ABD2WVT2_9HYME</name>
<organism evidence="2 3">
    <name type="scientific">Trichogramma kaykai</name>
    <dbReference type="NCBI Taxonomy" id="54128"/>
    <lineage>
        <taxon>Eukaryota</taxon>
        <taxon>Metazoa</taxon>
        <taxon>Ecdysozoa</taxon>
        <taxon>Arthropoda</taxon>
        <taxon>Hexapoda</taxon>
        <taxon>Insecta</taxon>
        <taxon>Pterygota</taxon>
        <taxon>Neoptera</taxon>
        <taxon>Endopterygota</taxon>
        <taxon>Hymenoptera</taxon>
        <taxon>Apocrita</taxon>
        <taxon>Proctotrupomorpha</taxon>
        <taxon>Chalcidoidea</taxon>
        <taxon>Trichogrammatidae</taxon>
        <taxon>Trichogramma</taxon>
    </lineage>
</organism>
<dbReference type="Proteomes" id="UP001627154">
    <property type="component" value="Unassembled WGS sequence"/>
</dbReference>
<comment type="caution">
    <text evidence="2">The sequence shown here is derived from an EMBL/GenBank/DDBJ whole genome shotgun (WGS) entry which is preliminary data.</text>
</comment>
<gene>
    <name evidence="2" type="ORF">TKK_009293</name>
</gene>
<evidence type="ECO:0000313" key="3">
    <source>
        <dbReference type="Proteomes" id="UP001627154"/>
    </source>
</evidence>
<reference evidence="2 3" key="1">
    <citation type="journal article" date="2024" name="bioRxiv">
        <title>A reference genome for Trichogramma kaykai: A tiny desert-dwelling parasitoid wasp with competing sex-ratio distorters.</title>
        <authorList>
            <person name="Culotta J."/>
            <person name="Lindsey A.R."/>
        </authorList>
    </citation>
    <scope>NUCLEOTIDE SEQUENCE [LARGE SCALE GENOMIC DNA]</scope>
    <source>
        <strain evidence="2 3">KSX58</strain>
    </source>
</reference>
<accession>A0ABD2WVT2</accession>